<dbReference type="Gene3D" id="3.40.1090.10">
    <property type="entry name" value="Cytosolic phospholipase A2 catalytic domain"/>
    <property type="match status" value="2"/>
</dbReference>
<feature type="active site" description="Nucleophile" evidence="2">
    <location>
        <position position="44"/>
    </location>
</feature>
<dbReference type="InterPro" id="IPR016035">
    <property type="entry name" value="Acyl_Trfase/lysoPLipase"/>
</dbReference>
<feature type="coiled-coil region" evidence="3">
    <location>
        <begin position="225"/>
        <end position="278"/>
    </location>
</feature>
<evidence type="ECO:0000313" key="6">
    <source>
        <dbReference type="Proteomes" id="UP000253970"/>
    </source>
</evidence>
<keyword evidence="2" id="KW-0378">Hydrolase</keyword>
<dbReference type="SUPFAM" id="SSF52151">
    <property type="entry name" value="FabD/lysophospholipase-like"/>
    <property type="match status" value="1"/>
</dbReference>
<reference evidence="5 6" key="1">
    <citation type="journal article" date="2018" name="Elife">
        <title>Discovery and characterization of a prevalent human gut bacterial enzyme sufficient for the inactivation of a family of plant toxins.</title>
        <authorList>
            <person name="Koppel N."/>
            <person name="Bisanz J.E."/>
            <person name="Pandelia M.E."/>
            <person name="Turnbaugh P.J."/>
            <person name="Balskus E.P."/>
        </authorList>
    </citation>
    <scope>NUCLEOTIDE SEQUENCE [LARGE SCALE GENOMIC DNA]</scope>
    <source>
        <strain evidence="5 6">W1 BHI 6</strain>
    </source>
</reference>
<comment type="caution">
    <text evidence="5">The sequence shown here is derived from an EMBL/GenBank/DDBJ whole genome shotgun (WGS) entry which is preliminary data.</text>
</comment>
<dbReference type="GO" id="GO:0016042">
    <property type="term" value="P:lipid catabolic process"/>
    <property type="evidence" value="ECO:0007669"/>
    <property type="project" value="UniProtKB-UniRule"/>
</dbReference>
<keyword evidence="1 2" id="KW-0443">Lipid metabolism</keyword>
<dbReference type="AlphaFoldDB" id="A0A369MMN9"/>
<dbReference type="Pfam" id="PF01734">
    <property type="entry name" value="Patatin"/>
    <property type="match status" value="1"/>
</dbReference>
<name>A0A369MMN9_EGGLN</name>
<evidence type="ECO:0000256" key="3">
    <source>
        <dbReference type="SAM" id="Coils"/>
    </source>
</evidence>
<dbReference type="Pfam" id="PF19890">
    <property type="entry name" value="DUF6363"/>
    <property type="match status" value="1"/>
</dbReference>
<gene>
    <name evidence="5" type="ORF">C1875_03535</name>
</gene>
<dbReference type="EMBL" id="PPTU01000003">
    <property type="protein sequence ID" value="RDB72553.1"/>
    <property type="molecule type" value="Genomic_DNA"/>
</dbReference>
<evidence type="ECO:0000313" key="5">
    <source>
        <dbReference type="EMBL" id="RDB72553.1"/>
    </source>
</evidence>
<evidence type="ECO:0000256" key="2">
    <source>
        <dbReference type="PROSITE-ProRule" id="PRU01161"/>
    </source>
</evidence>
<dbReference type="InterPro" id="IPR045943">
    <property type="entry name" value="DUF6363"/>
</dbReference>
<proteinExistence type="predicted"/>
<dbReference type="GO" id="GO:0016787">
    <property type="term" value="F:hydrolase activity"/>
    <property type="evidence" value="ECO:0007669"/>
    <property type="project" value="UniProtKB-UniRule"/>
</dbReference>
<keyword evidence="3" id="KW-0175">Coiled coil</keyword>
<evidence type="ECO:0000259" key="4">
    <source>
        <dbReference type="PROSITE" id="PS51635"/>
    </source>
</evidence>
<feature type="short sequence motif" description="GXSXG" evidence="2">
    <location>
        <begin position="42"/>
        <end position="46"/>
    </location>
</feature>
<feature type="active site" description="Proton acceptor" evidence="2">
    <location>
        <position position="169"/>
    </location>
</feature>
<organism evidence="5 6">
    <name type="scientific">Eggerthella lenta</name>
    <name type="common">Eubacterium lentum</name>
    <dbReference type="NCBI Taxonomy" id="84112"/>
    <lineage>
        <taxon>Bacteria</taxon>
        <taxon>Bacillati</taxon>
        <taxon>Actinomycetota</taxon>
        <taxon>Coriobacteriia</taxon>
        <taxon>Eggerthellales</taxon>
        <taxon>Eggerthellaceae</taxon>
        <taxon>Eggerthella</taxon>
    </lineage>
</organism>
<accession>A0A369MMN9</accession>
<dbReference type="InterPro" id="IPR002641">
    <property type="entry name" value="PNPLA_dom"/>
</dbReference>
<comment type="caution">
    <text evidence="2">Lacks conserved residue(s) required for the propagation of feature annotation.</text>
</comment>
<dbReference type="Proteomes" id="UP000253970">
    <property type="component" value="Unassembled WGS sequence"/>
</dbReference>
<keyword evidence="2" id="KW-0442">Lipid degradation</keyword>
<dbReference type="RefSeq" id="WP_114532991.1">
    <property type="nucleotide sequence ID" value="NZ_JADNER010000002.1"/>
</dbReference>
<dbReference type="PROSITE" id="PS51635">
    <property type="entry name" value="PNPLA"/>
    <property type="match status" value="1"/>
</dbReference>
<feature type="domain" description="PNPLA" evidence="4">
    <location>
        <begin position="11"/>
        <end position="182"/>
    </location>
</feature>
<evidence type="ECO:0000256" key="1">
    <source>
        <dbReference type="ARBA" id="ARBA00023098"/>
    </source>
</evidence>
<protein>
    <submittedName>
        <fullName evidence="5">Patatin</fullName>
    </submittedName>
</protein>
<feature type="short sequence motif" description="DGA/G" evidence="2">
    <location>
        <begin position="169"/>
        <end position="171"/>
    </location>
</feature>
<sequence>MMAGTVHDVALVFEGGGMRNSYSAGAIGVMLEQGLFFDDVYGLSAGATNAIDYVSRDARRNEASFTACLDDLSFRWWVMLFVDADGVGAALHGDARVRSSCALPFDFDAFQANPARVTLQAIDRDTGETVCFMHDDFPTEQALMERVRASTSYPIVLPPTVVDGRALYDGGIGRGGGIMVPRAMDDGLSRFFVVCTRPRGFRRPLKPNRFYDAFFWRRPRMREALDTWNRRYDAELDRLDRLEAEGRAYVFYANDQGVKNTERDAEKLARNYERGRMQALSEFDKWERFLSGQGA</sequence>